<evidence type="ECO:0000256" key="5">
    <source>
        <dbReference type="ARBA" id="ARBA00022553"/>
    </source>
</evidence>
<dbReference type="SUPFAM" id="SSF158472">
    <property type="entry name" value="HAMP domain-like"/>
    <property type="match status" value="1"/>
</dbReference>
<dbReference type="RefSeq" id="WP_169278275.1">
    <property type="nucleotide sequence ID" value="NZ_CP051680.1"/>
</dbReference>
<dbReference type="Pfam" id="PF02518">
    <property type="entry name" value="HATPase_c"/>
    <property type="match status" value="1"/>
</dbReference>
<keyword evidence="8" id="KW-0902">Two-component regulatory system</keyword>
<evidence type="ECO:0000256" key="8">
    <source>
        <dbReference type="ARBA" id="ARBA00023012"/>
    </source>
</evidence>
<dbReference type="SUPFAM" id="SSF55874">
    <property type="entry name" value="ATPase domain of HSP90 chaperone/DNA topoisomerase II/histidine kinase"/>
    <property type="match status" value="1"/>
</dbReference>
<dbReference type="Gene3D" id="3.30.565.10">
    <property type="entry name" value="Histidine kinase-like ATPase, C-terminal domain"/>
    <property type="match status" value="1"/>
</dbReference>
<name>A0A7Z2VFG1_9BACL</name>
<evidence type="ECO:0000256" key="3">
    <source>
        <dbReference type="ARBA" id="ARBA00012438"/>
    </source>
</evidence>
<dbReference type="Proteomes" id="UP000502248">
    <property type="component" value="Chromosome"/>
</dbReference>
<keyword evidence="9 10" id="KW-0472">Membrane</keyword>
<dbReference type="PRINTS" id="PR00344">
    <property type="entry name" value="BCTRLSENSOR"/>
</dbReference>
<dbReference type="PANTHER" id="PTHR34220:SF7">
    <property type="entry name" value="SENSOR HISTIDINE KINASE YPDA"/>
    <property type="match status" value="1"/>
</dbReference>
<dbReference type="PROSITE" id="PS50885">
    <property type="entry name" value="HAMP"/>
    <property type="match status" value="1"/>
</dbReference>
<dbReference type="Pfam" id="PF06580">
    <property type="entry name" value="His_kinase"/>
    <property type="match status" value="1"/>
</dbReference>
<keyword evidence="10" id="KW-1133">Transmembrane helix</keyword>
<accession>A0A7Z2VFG1</accession>
<dbReference type="InterPro" id="IPR004358">
    <property type="entry name" value="Sig_transdc_His_kin-like_C"/>
</dbReference>
<keyword evidence="4" id="KW-1003">Cell membrane</keyword>
<dbReference type="PANTHER" id="PTHR34220">
    <property type="entry name" value="SENSOR HISTIDINE KINASE YPDA"/>
    <property type="match status" value="1"/>
</dbReference>
<dbReference type="Gene3D" id="6.10.340.10">
    <property type="match status" value="1"/>
</dbReference>
<keyword evidence="5" id="KW-0597">Phosphoprotein</keyword>
<dbReference type="CDD" id="cd06225">
    <property type="entry name" value="HAMP"/>
    <property type="match status" value="1"/>
</dbReference>
<evidence type="ECO:0000259" key="11">
    <source>
        <dbReference type="PROSITE" id="PS50885"/>
    </source>
</evidence>
<keyword evidence="6" id="KW-0808">Transferase</keyword>
<evidence type="ECO:0000256" key="2">
    <source>
        <dbReference type="ARBA" id="ARBA00004651"/>
    </source>
</evidence>
<reference evidence="12 13" key="1">
    <citation type="submission" date="2020-04" db="EMBL/GenBank/DDBJ databases">
        <title>Genome sequencing of novel species.</title>
        <authorList>
            <person name="Heo J."/>
            <person name="Kim S.-J."/>
            <person name="Kim J.-S."/>
            <person name="Hong S.-B."/>
            <person name="Kwon S.-W."/>
        </authorList>
    </citation>
    <scope>NUCLEOTIDE SEQUENCE [LARGE SCALE GENOMIC DNA]</scope>
    <source>
        <strain evidence="12 13">MFER-1</strain>
    </source>
</reference>
<dbReference type="InterPro" id="IPR036890">
    <property type="entry name" value="HATPase_C_sf"/>
</dbReference>
<dbReference type="InterPro" id="IPR010559">
    <property type="entry name" value="Sig_transdc_His_kin_internal"/>
</dbReference>
<dbReference type="GO" id="GO:0005886">
    <property type="term" value="C:plasma membrane"/>
    <property type="evidence" value="ECO:0007669"/>
    <property type="project" value="UniProtKB-SubCell"/>
</dbReference>
<dbReference type="EC" id="2.7.13.3" evidence="3"/>
<evidence type="ECO:0000256" key="1">
    <source>
        <dbReference type="ARBA" id="ARBA00000085"/>
    </source>
</evidence>
<feature type="domain" description="HAMP" evidence="11">
    <location>
        <begin position="323"/>
        <end position="375"/>
    </location>
</feature>
<keyword evidence="7 12" id="KW-0418">Kinase</keyword>
<gene>
    <name evidence="12" type="ORF">HH215_01410</name>
</gene>
<evidence type="ECO:0000256" key="9">
    <source>
        <dbReference type="ARBA" id="ARBA00023136"/>
    </source>
</evidence>
<dbReference type="KEGG" id="cheb:HH215_01410"/>
<evidence type="ECO:0000256" key="4">
    <source>
        <dbReference type="ARBA" id="ARBA00022475"/>
    </source>
</evidence>
<dbReference type="SMART" id="SM00304">
    <property type="entry name" value="HAMP"/>
    <property type="match status" value="1"/>
</dbReference>
<dbReference type="EMBL" id="CP051680">
    <property type="protein sequence ID" value="QJD81970.1"/>
    <property type="molecule type" value="Genomic_DNA"/>
</dbReference>
<dbReference type="InterPro" id="IPR050640">
    <property type="entry name" value="Bact_2-comp_sensor_kinase"/>
</dbReference>
<evidence type="ECO:0000256" key="6">
    <source>
        <dbReference type="ARBA" id="ARBA00022679"/>
    </source>
</evidence>
<protein>
    <recommendedName>
        <fullName evidence="3">histidine kinase</fullName>
        <ecNumber evidence="3">2.7.13.3</ecNumber>
    </recommendedName>
</protein>
<sequence>MKSRGAFTFFRPLWDKFSSVRIVRKMALGYILLVIVPVISFGYYFFNQIYDEMMNEYSRGKQELVRQAAGSFDVSLEQVKSVHSLFQYNQQVLEYLNGNYLTEVDQVYNYLKDVRPAFSFAYLGNEAIKSIRLYKTDYSVLAVQGEVDNLNALPNPKILQQLNQLKVSQGLWRKQDETGSSGVPYIAYYQRLYNNSYARQLAVMEVMVDDTILSNFMNTVKASKGTEVMIVHDHEVIYRDKSDSFNAEREQAALAAFKGKNGYWKDGNLLVNVLVREDLQLTFYFFSPLDEMFLDFRKETLVTGSILLVLLIVLSVLYYLIASLLTKRILKLAKHMRRVDENNLSLYEGETASDEIGFLTHSYNSMIHRIDELLNKVQKAELMKKEADYLVMQAQIKPHFLYNTLESIRMLAEINDDQEVVDATYTFGKLLRYTLSSGENETPLVDELENIRNYLEMYKLRMLDRLSYEIQVDIDISRIYCPRFILQPLVENCIHHGISKSRGQGEIIVKITDNDPFIHIAISDNGAGITEERLSTIRGVLDNRLNRSELQTDDSGMGLYNVSERIKVYFGESSGLDIHSKMGEGTLYVVRLFRERGTSNAKSDDRG</sequence>
<feature type="transmembrane region" description="Helical" evidence="10">
    <location>
        <begin position="27"/>
        <end position="46"/>
    </location>
</feature>
<dbReference type="Pfam" id="PF00672">
    <property type="entry name" value="HAMP"/>
    <property type="match status" value="1"/>
</dbReference>
<dbReference type="AlphaFoldDB" id="A0A7Z2VFG1"/>
<feature type="transmembrane region" description="Helical" evidence="10">
    <location>
        <begin position="301"/>
        <end position="321"/>
    </location>
</feature>
<dbReference type="GO" id="GO:0000155">
    <property type="term" value="F:phosphorelay sensor kinase activity"/>
    <property type="evidence" value="ECO:0007669"/>
    <property type="project" value="InterPro"/>
</dbReference>
<evidence type="ECO:0000313" key="13">
    <source>
        <dbReference type="Proteomes" id="UP000502248"/>
    </source>
</evidence>
<dbReference type="InterPro" id="IPR003660">
    <property type="entry name" value="HAMP_dom"/>
</dbReference>
<dbReference type="InterPro" id="IPR003594">
    <property type="entry name" value="HATPase_dom"/>
</dbReference>
<comment type="catalytic activity">
    <reaction evidence="1">
        <text>ATP + protein L-histidine = ADP + protein N-phospho-L-histidine.</text>
        <dbReference type="EC" id="2.7.13.3"/>
    </reaction>
</comment>
<comment type="subcellular location">
    <subcellularLocation>
        <location evidence="2">Cell membrane</location>
        <topology evidence="2">Multi-pass membrane protein</topology>
    </subcellularLocation>
</comment>
<evidence type="ECO:0000313" key="12">
    <source>
        <dbReference type="EMBL" id="QJD81970.1"/>
    </source>
</evidence>
<keyword evidence="13" id="KW-1185">Reference proteome</keyword>
<organism evidence="12 13">
    <name type="scientific">Cohnella herbarum</name>
    <dbReference type="NCBI Taxonomy" id="2728023"/>
    <lineage>
        <taxon>Bacteria</taxon>
        <taxon>Bacillati</taxon>
        <taxon>Bacillota</taxon>
        <taxon>Bacilli</taxon>
        <taxon>Bacillales</taxon>
        <taxon>Paenibacillaceae</taxon>
        <taxon>Cohnella</taxon>
    </lineage>
</organism>
<evidence type="ECO:0000256" key="10">
    <source>
        <dbReference type="SAM" id="Phobius"/>
    </source>
</evidence>
<evidence type="ECO:0000256" key="7">
    <source>
        <dbReference type="ARBA" id="ARBA00022777"/>
    </source>
</evidence>
<keyword evidence="10" id="KW-0812">Transmembrane</keyword>
<proteinExistence type="predicted"/>